<dbReference type="Proteomes" id="UP000184300">
    <property type="component" value="Unassembled WGS sequence"/>
</dbReference>
<gene>
    <name evidence="1" type="ORF">ASPGLDRAFT_52319</name>
</gene>
<proteinExistence type="predicted"/>
<reference evidence="2" key="1">
    <citation type="journal article" date="2017" name="Genome Biol.">
        <title>Comparative genomics reveals high biological diversity and specific adaptations in the industrially and medically important fungal genus Aspergillus.</title>
        <authorList>
            <person name="de Vries R.P."/>
            <person name="Riley R."/>
            <person name="Wiebenga A."/>
            <person name="Aguilar-Osorio G."/>
            <person name="Amillis S."/>
            <person name="Uchima C.A."/>
            <person name="Anderluh G."/>
            <person name="Asadollahi M."/>
            <person name="Askin M."/>
            <person name="Barry K."/>
            <person name="Battaglia E."/>
            <person name="Bayram O."/>
            <person name="Benocci T."/>
            <person name="Braus-Stromeyer S.A."/>
            <person name="Caldana C."/>
            <person name="Canovas D."/>
            <person name="Cerqueira G.C."/>
            <person name="Chen F."/>
            <person name="Chen W."/>
            <person name="Choi C."/>
            <person name="Clum A."/>
            <person name="Dos Santos R.A."/>
            <person name="Damasio A.R."/>
            <person name="Diallinas G."/>
            <person name="Emri T."/>
            <person name="Fekete E."/>
            <person name="Flipphi M."/>
            <person name="Freyberg S."/>
            <person name="Gallo A."/>
            <person name="Gournas C."/>
            <person name="Habgood R."/>
            <person name="Hainaut M."/>
            <person name="Harispe M.L."/>
            <person name="Henrissat B."/>
            <person name="Hilden K.S."/>
            <person name="Hope R."/>
            <person name="Hossain A."/>
            <person name="Karabika E."/>
            <person name="Karaffa L."/>
            <person name="Karanyi Z."/>
            <person name="Krasevec N."/>
            <person name="Kuo A."/>
            <person name="Kusch H."/>
            <person name="LaButti K."/>
            <person name="Lagendijk E.L."/>
            <person name="Lapidus A."/>
            <person name="Levasseur A."/>
            <person name="Lindquist E."/>
            <person name="Lipzen A."/>
            <person name="Logrieco A.F."/>
            <person name="MacCabe A."/>
            <person name="Maekelae M.R."/>
            <person name="Malavazi I."/>
            <person name="Melin P."/>
            <person name="Meyer V."/>
            <person name="Mielnichuk N."/>
            <person name="Miskei M."/>
            <person name="Molnar A.P."/>
            <person name="Mule G."/>
            <person name="Ngan C.Y."/>
            <person name="Orejas M."/>
            <person name="Orosz E."/>
            <person name="Ouedraogo J.P."/>
            <person name="Overkamp K.M."/>
            <person name="Park H.-S."/>
            <person name="Perrone G."/>
            <person name="Piumi F."/>
            <person name="Punt P.J."/>
            <person name="Ram A.F."/>
            <person name="Ramon A."/>
            <person name="Rauscher S."/>
            <person name="Record E."/>
            <person name="Riano-Pachon D.M."/>
            <person name="Robert V."/>
            <person name="Roehrig J."/>
            <person name="Ruller R."/>
            <person name="Salamov A."/>
            <person name="Salih N.S."/>
            <person name="Samson R.A."/>
            <person name="Sandor E."/>
            <person name="Sanguinetti M."/>
            <person name="Schuetze T."/>
            <person name="Sepcic K."/>
            <person name="Shelest E."/>
            <person name="Sherlock G."/>
            <person name="Sophianopoulou V."/>
            <person name="Squina F.M."/>
            <person name="Sun H."/>
            <person name="Susca A."/>
            <person name="Todd R.B."/>
            <person name="Tsang A."/>
            <person name="Unkles S.E."/>
            <person name="van de Wiele N."/>
            <person name="van Rossen-Uffink D."/>
            <person name="Oliveira J.V."/>
            <person name="Vesth T.C."/>
            <person name="Visser J."/>
            <person name="Yu J.-H."/>
            <person name="Zhou M."/>
            <person name="Andersen M.R."/>
            <person name="Archer D.B."/>
            <person name="Baker S.E."/>
            <person name="Benoit I."/>
            <person name="Brakhage A.A."/>
            <person name="Braus G.H."/>
            <person name="Fischer R."/>
            <person name="Frisvad J.C."/>
            <person name="Goldman G.H."/>
            <person name="Houbraken J."/>
            <person name="Oakley B."/>
            <person name="Pocsi I."/>
            <person name="Scazzocchio C."/>
            <person name="Seiboth B."/>
            <person name="vanKuyk P.A."/>
            <person name="Wortman J."/>
            <person name="Dyer P.S."/>
            <person name="Grigoriev I.V."/>
        </authorList>
    </citation>
    <scope>NUCLEOTIDE SEQUENCE [LARGE SCALE GENOMIC DNA]</scope>
    <source>
        <strain evidence="2">CBS 516.65</strain>
    </source>
</reference>
<dbReference type="OrthoDB" id="10471403at2759"/>
<name>A0A1L9V787_ASPGL</name>
<sequence length="92" mass="9922">MAKRETSCETDTDCPLFPYDVCDAGQCILGATLPNRPGKRDVPALCNIPGECTAYGPVPPPPEKRDTNKDVNCHNDEQCSPGICQDGICLLK</sequence>
<protein>
    <submittedName>
        <fullName evidence="1">Uncharacterized protein</fullName>
    </submittedName>
</protein>
<evidence type="ECO:0000313" key="1">
    <source>
        <dbReference type="EMBL" id="OJJ79783.1"/>
    </source>
</evidence>
<organism evidence="1 2">
    <name type="scientific">Aspergillus glaucus CBS 516.65</name>
    <dbReference type="NCBI Taxonomy" id="1160497"/>
    <lineage>
        <taxon>Eukaryota</taxon>
        <taxon>Fungi</taxon>
        <taxon>Dikarya</taxon>
        <taxon>Ascomycota</taxon>
        <taxon>Pezizomycotina</taxon>
        <taxon>Eurotiomycetes</taxon>
        <taxon>Eurotiomycetidae</taxon>
        <taxon>Eurotiales</taxon>
        <taxon>Aspergillaceae</taxon>
        <taxon>Aspergillus</taxon>
        <taxon>Aspergillus subgen. Aspergillus</taxon>
    </lineage>
</organism>
<dbReference type="GeneID" id="34463987"/>
<evidence type="ECO:0000313" key="2">
    <source>
        <dbReference type="Proteomes" id="UP000184300"/>
    </source>
</evidence>
<dbReference type="RefSeq" id="XP_022396481.1">
    <property type="nucleotide sequence ID" value="XM_022547726.1"/>
</dbReference>
<keyword evidence="2" id="KW-1185">Reference proteome</keyword>
<dbReference type="AlphaFoldDB" id="A0A1L9V787"/>
<dbReference type="VEuPathDB" id="FungiDB:ASPGLDRAFT_52319"/>
<accession>A0A1L9V787</accession>
<dbReference type="EMBL" id="KV878915">
    <property type="protein sequence ID" value="OJJ79783.1"/>
    <property type="molecule type" value="Genomic_DNA"/>
</dbReference>